<evidence type="ECO:0000256" key="1">
    <source>
        <dbReference type="SAM" id="MobiDB-lite"/>
    </source>
</evidence>
<dbReference type="EMBL" id="AP022591">
    <property type="protein sequence ID" value="BBY42605.1"/>
    <property type="molecule type" value="Genomic_DNA"/>
</dbReference>
<gene>
    <name evidence="2" type="ORF">MCEL_09000</name>
</gene>
<dbReference type="RefSeq" id="WP_067220136.1">
    <property type="nucleotide sequence ID" value="NZ_AP022591.1"/>
</dbReference>
<feature type="region of interest" description="Disordered" evidence="1">
    <location>
        <begin position="52"/>
        <end position="107"/>
    </location>
</feature>
<dbReference type="STRING" id="1249101.BST21_15785"/>
<sequence>MADREGGQWNVAAKENEVYLERASKDGERLFDDSLAPHEARELARLLTKFADRLDESGGRGESSEDDNDDDDSDDNDDDNNDDSDDSDESDESGESGESDDSRRSSD</sequence>
<proteinExistence type="predicted"/>
<protein>
    <submittedName>
        <fullName evidence="2">Uncharacterized protein</fullName>
    </submittedName>
</protein>
<dbReference type="KEGG" id="mcee:MCEL_09000"/>
<reference evidence="2 3" key="1">
    <citation type="journal article" date="2019" name="Emerg. Microbes Infect.">
        <title>Comprehensive subspecies identification of 175 nontuberculous mycobacteria species based on 7547 genomic profiles.</title>
        <authorList>
            <person name="Matsumoto Y."/>
            <person name="Kinjo T."/>
            <person name="Motooka D."/>
            <person name="Nabeya D."/>
            <person name="Jung N."/>
            <person name="Uechi K."/>
            <person name="Horii T."/>
            <person name="Iida T."/>
            <person name="Fujita J."/>
            <person name="Nakamura S."/>
        </authorList>
    </citation>
    <scope>NUCLEOTIDE SEQUENCE [LARGE SCALE GENOMIC DNA]</scope>
    <source>
        <strain evidence="2 3">JCM 18439</strain>
    </source>
</reference>
<dbReference type="OrthoDB" id="4640435at2"/>
<evidence type="ECO:0000313" key="3">
    <source>
        <dbReference type="Proteomes" id="UP000466431"/>
    </source>
</evidence>
<feature type="compositionally biased region" description="Acidic residues" evidence="1">
    <location>
        <begin position="64"/>
        <end position="99"/>
    </location>
</feature>
<dbReference type="AlphaFoldDB" id="A0A1X0BRP9"/>
<evidence type="ECO:0000313" key="2">
    <source>
        <dbReference type="EMBL" id="BBY42605.1"/>
    </source>
</evidence>
<accession>A0A1X0BRP9</accession>
<dbReference type="Proteomes" id="UP000466431">
    <property type="component" value="Chromosome"/>
</dbReference>
<organism evidence="2 3">
    <name type="scientific">Mycolicibacterium celeriflavum</name>
    <name type="common">Mycobacterium celeriflavum</name>
    <dbReference type="NCBI Taxonomy" id="1249101"/>
    <lineage>
        <taxon>Bacteria</taxon>
        <taxon>Bacillati</taxon>
        <taxon>Actinomycetota</taxon>
        <taxon>Actinomycetes</taxon>
        <taxon>Mycobacteriales</taxon>
        <taxon>Mycobacteriaceae</taxon>
        <taxon>Mycolicibacterium</taxon>
    </lineage>
</organism>
<feature type="compositionally biased region" description="Basic and acidic residues" evidence="1">
    <location>
        <begin position="52"/>
        <end position="63"/>
    </location>
</feature>
<keyword evidence="3" id="KW-1185">Reference proteome</keyword>
<name>A0A1X0BRP9_MYCCF</name>